<keyword evidence="1 2" id="KW-0238">DNA-binding</keyword>
<dbReference type="AlphaFoldDB" id="A0AAW9NZ84"/>
<dbReference type="InterPro" id="IPR039532">
    <property type="entry name" value="TetR_C_Firmicutes"/>
</dbReference>
<protein>
    <submittedName>
        <fullName evidence="4">TetR-like C-terminal domain-containing protein</fullName>
    </submittedName>
</protein>
<dbReference type="PANTHER" id="PTHR43479">
    <property type="entry name" value="ACREF/ENVCD OPERON REPRESSOR-RELATED"/>
    <property type="match status" value="1"/>
</dbReference>
<keyword evidence="5" id="KW-1185">Reference proteome</keyword>
<dbReference type="PROSITE" id="PS50977">
    <property type="entry name" value="HTH_TETR_2"/>
    <property type="match status" value="1"/>
</dbReference>
<dbReference type="InterPro" id="IPR009057">
    <property type="entry name" value="Homeodomain-like_sf"/>
</dbReference>
<evidence type="ECO:0000256" key="2">
    <source>
        <dbReference type="PROSITE-ProRule" id="PRU00335"/>
    </source>
</evidence>
<comment type="caution">
    <text evidence="4">The sequence shown here is derived from an EMBL/GenBank/DDBJ whole genome shotgun (WGS) entry which is preliminary data.</text>
</comment>
<dbReference type="Pfam" id="PF14278">
    <property type="entry name" value="TetR_C_8"/>
    <property type="match status" value="1"/>
</dbReference>
<feature type="DNA-binding region" description="H-T-H motif" evidence="2">
    <location>
        <begin position="31"/>
        <end position="50"/>
    </location>
</feature>
<proteinExistence type="predicted"/>
<dbReference type="PANTHER" id="PTHR43479:SF7">
    <property type="entry name" value="TETR-FAMILY TRANSCRIPTIONAL REGULATOR"/>
    <property type="match status" value="1"/>
</dbReference>
<evidence type="ECO:0000313" key="4">
    <source>
        <dbReference type="EMBL" id="MEC1180565.1"/>
    </source>
</evidence>
<dbReference type="InterPro" id="IPR050624">
    <property type="entry name" value="HTH-type_Tx_Regulator"/>
</dbReference>
<evidence type="ECO:0000313" key="5">
    <source>
        <dbReference type="Proteomes" id="UP001344888"/>
    </source>
</evidence>
<name>A0AAW9NZ84_9BACL</name>
<organism evidence="4 5">
    <name type="scientific">Metasolibacillus meyeri</name>
    <dbReference type="NCBI Taxonomy" id="1071052"/>
    <lineage>
        <taxon>Bacteria</taxon>
        <taxon>Bacillati</taxon>
        <taxon>Bacillota</taxon>
        <taxon>Bacilli</taxon>
        <taxon>Bacillales</taxon>
        <taxon>Caryophanaceae</taxon>
        <taxon>Metasolibacillus</taxon>
    </lineage>
</organism>
<dbReference type="Gene3D" id="1.10.357.10">
    <property type="entry name" value="Tetracycline Repressor, domain 2"/>
    <property type="match status" value="1"/>
</dbReference>
<accession>A0AAW9NZ84</accession>
<reference evidence="4 5" key="1">
    <citation type="submission" date="2023-03" db="EMBL/GenBank/DDBJ databases">
        <title>Bacillus Genome Sequencing.</title>
        <authorList>
            <person name="Dunlap C."/>
        </authorList>
    </citation>
    <scope>NUCLEOTIDE SEQUENCE [LARGE SCALE GENOMIC DNA]</scope>
    <source>
        <strain evidence="4 5">B-59205</strain>
    </source>
</reference>
<dbReference type="Proteomes" id="UP001344888">
    <property type="component" value="Unassembled WGS sequence"/>
</dbReference>
<feature type="domain" description="HTH tetR-type" evidence="3">
    <location>
        <begin position="8"/>
        <end position="68"/>
    </location>
</feature>
<evidence type="ECO:0000259" key="3">
    <source>
        <dbReference type="PROSITE" id="PS50977"/>
    </source>
</evidence>
<dbReference type="GO" id="GO:0003677">
    <property type="term" value="F:DNA binding"/>
    <property type="evidence" value="ECO:0007669"/>
    <property type="project" value="UniProtKB-UniRule"/>
</dbReference>
<dbReference type="SUPFAM" id="SSF46689">
    <property type="entry name" value="Homeodomain-like"/>
    <property type="match status" value="1"/>
</dbReference>
<dbReference type="EMBL" id="JARSFG010000035">
    <property type="protein sequence ID" value="MEC1180565.1"/>
    <property type="molecule type" value="Genomic_DNA"/>
</dbReference>
<dbReference type="RefSeq" id="WP_107842117.1">
    <property type="nucleotide sequence ID" value="NZ_JARSFG010000035.1"/>
</dbReference>
<dbReference type="InterPro" id="IPR001647">
    <property type="entry name" value="HTH_TetR"/>
</dbReference>
<sequence length="183" mass="21614">MSVDLRVVKTRERLHESLIALLKEMPLEKIKISVLCQRAQINRGTFYLHYESIDALFADFFEQIIADLREAYLEPLRTKSPLKIKELDPKTVRIFHHIKKYESFYRIVFSKNVPLAYYYMLLEQITLNLQQNTKATHVDNDYFIAYQANAIIGLALQWAQRDFQETAEELSEILVKILRSKSE</sequence>
<evidence type="ECO:0000256" key="1">
    <source>
        <dbReference type="ARBA" id="ARBA00023125"/>
    </source>
</evidence>
<gene>
    <name evidence="4" type="ORF">P9B03_19060</name>
</gene>